<dbReference type="EMBL" id="VSRR010001284">
    <property type="protein sequence ID" value="MPC24054.1"/>
    <property type="molecule type" value="Genomic_DNA"/>
</dbReference>
<evidence type="ECO:0000313" key="3">
    <source>
        <dbReference type="Proteomes" id="UP000324222"/>
    </source>
</evidence>
<sequence length="122" mass="12985">MVMGGLTLPHPPRSPPLDASQFHNGALRQSPRGRAARGPPLIQRAVGTLRDGGTGRGRAGRGNGRGVRQQRCRDGGSSFGEGGRYWRRRRRRLPADGDVSGGATHSLLTHTSRATSPTTTPL</sequence>
<keyword evidence="3" id="KW-1185">Reference proteome</keyword>
<feature type="compositionally biased region" description="Gly residues" evidence="1">
    <location>
        <begin position="50"/>
        <end position="65"/>
    </location>
</feature>
<proteinExistence type="predicted"/>
<evidence type="ECO:0000313" key="2">
    <source>
        <dbReference type="EMBL" id="MPC24054.1"/>
    </source>
</evidence>
<protein>
    <submittedName>
        <fullName evidence="2">Uncharacterized protein</fullName>
    </submittedName>
</protein>
<name>A0A5B7DSJ4_PORTR</name>
<dbReference type="AlphaFoldDB" id="A0A5B7DSJ4"/>
<accession>A0A5B7DSJ4</accession>
<evidence type="ECO:0000256" key="1">
    <source>
        <dbReference type="SAM" id="MobiDB-lite"/>
    </source>
</evidence>
<organism evidence="2 3">
    <name type="scientific">Portunus trituberculatus</name>
    <name type="common">Swimming crab</name>
    <name type="synonym">Neptunus trituberculatus</name>
    <dbReference type="NCBI Taxonomy" id="210409"/>
    <lineage>
        <taxon>Eukaryota</taxon>
        <taxon>Metazoa</taxon>
        <taxon>Ecdysozoa</taxon>
        <taxon>Arthropoda</taxon>
        <taxon>Crustacea</taxon>
        <taxon>Multicrustacea</taxon>
        <taxon>Malacostraca</taxon>
        <taxon>Eumalacostraca</taxon>
        <taxon>Eucarida</taxon>
        <taxon>Decapoda</taxon>
        <taxon>Pleocyemata</taxon>
        <taxon>Brachyura</taxon>
        <taxon>Eubrachyura</taxon>
        <taxon>Portunoidea</taxon>
        <taxon>Portunidae</taxon>
        <taxon>Portuninae</taxon>
        <taxon>Portunus</taxon>
    </lineage>
</organism>
<gene>
    <name evidence="2" type="ORF">E2C01_017125</name>
</gene>
<feature type="region of interest" description="Disordered" evidence="1">
    <location>
        <begin position="1"/>
        <end position="122"/>
    </location>
</feature>
<dbReference type="Proteomes" id="UP000324222">
    <property type="component" value="Unassembled WGS sequence"/>
</dbReference>
<feature type="compositionally biased region" description="Low complexity" evidence="1">
    <location>
        <begin position="109"/>
        <end position="122"/>
    </location>
</feature>
<comment type="caution">
    <text evidence="2">The sequence shown here is derived from an EMBL/GenBank/DDBJ whole genome shotgun (WGS) entry which is preliminary data.</text>
</comment>
<reference evidence="2 3" key="1">
    <citation type="submission" date="2019-05" db="EMBL/GenBank/DDBJ databases">
        <title>Another draft genome of Portunus trituberculatus and its Hox gene families provides insights of decapod evolution.</title>
        <authorList>
            <person name="Jeong J.-H."/>
            <person name="Song I."/>
            <person name="Kim S."/>
            <person name="Choi T."/>
            <person name="Kim D."/>
            <person name="Ryu S."/>
            <person name="Kim W."/>
        </authorList>
    </citation>
    <scope>NUCLEOTIDE SEQUENCE [LARGE SCALE GENOMIC DNA]</scope>
    <source>
        <tissue evidence="2">Muscle</tissue>
    </source>
</reference>